<dbReference type="PANTHER" id="PTHR37937:SF1">
    <property type="entry name" value="CONJUGATIVE TRANSFER: DNA TRANSPORT"/>
    <property type="match status" value="1"/>
</dbReference>
<protein>
    <submittedName>
        <fullName evidence="8">Type IV conjugative transfer system coupling protein TraD</fullName>
    </submittedName>
</protein>
<geneLocation type="plasmid" evidence="8">
    <name>unnaned</name>
</geneLocation>
<keyword evidence="2" id="KW-1003">Cell membrane</keyword>
<feature type="domain" description="Type IV secretion system coupling protein TraD DNA-binding" evidence="7">
    <location>
        <begin position="175"/>
        <end position="556"/>
    </location>
</feature>
<dbReference type="PANTHER" id="PTHR37937">
    <property type="entry name" value="CONJUGATIVE TRANSFER: DNA TRANSPORT"/>
    <property type="match status" value="1"/>
</dbReference>
<keyword evidence="5 6" id="KW-0472">Membrane</keyword>
<dbReference type="GO" id="GO:0005886">
    <property type="term" value="C:plasma membrane"/>
    <property type="evidence" value="ECO:0007669"/>
    <property type="project" value="UniProtKB-SubCell"/>
</dbReference>
<name>A0AAU7MTD0_9GAMM</name>
<evidence type="ECO:0000256" key="3">
    <source>
        <dbReference type="ARBA" id="ARBA00022692"/>
    </source>
</evidence>
<dbReference type="CDD" id="cd01127">
    <property type="entry name" value="TrwB_TraG_TraD_VirD4"/>
    <property type="match status" value="1"/>
</dbReference>
<dbReference type="Gene3D" id="3.40.50.300">
    <property type="entry name" value="P-loop containing nucleotide triphosphate hydrolases"/>
    <property type="match status" value="2"/>
</dbReference>
<evidence type="ECO:0000256" key="6">
    <source>
        <dbReference type="SAM" id="Phobius"/>
    </source>
</evidence>
<comment type="subcellular location">
    <subcellularLocation>
        <location evidence="1">Cell membrane</location>
        <topology evidence="1">Multi-pass membrane protein</topology>
    </subcellularLocation>
</comment>
<evidence type="ECO:0000313" key="8">
    <source>
        <dbReference type="EMBL" id="XBQ21619.1"/>
    </source>
</evidence>
<sequence length="615" mass="68690">MSIFRGSGIGNFTRGGQTTIHYFRMIWQVVVQFSRACLVLFIAAVATTYWFKTDPIERSIAIGYAEAYVKHEGLKLEDSTVSITYPDGRDRVIPAAGYLRNSGVQEIVGRSYTALLFGVVTGLVSLVIFSALVFRFLNSTGKGFSDEEFVRGGKLVDAKELGKTVKRTTKTAGLKMAGIPIPKDSEPAHFLVVGAPGTGKSETYKEMLSEFRRRGERAVVYDPAGDMVSHFFREGQDVILSPFDARGRSWDLWGECKEEYEFDQLAASFIPEQKSNDPFWTQAARLVFSAMARKLADHPQRSNRLFVDKILNASLEEIIGYLKGTEGAAILAEGAEKMAASVRAVLATYVRSLKYLQDSDDTFSIKDWVKNDGVDQWIFITRKDDQKEVVRPLITAWLDTASSAILSMKPCRDRRIWLMIDELPSLNRLPSLTDTLAQSRKFGGCGVLGVQSYPQLVGIYGRDDADALVGMCSTWAVFRFNEDRSAKWASNGLGATEQLETNEGISYGVNDIRDGVSLSRQRQLRPIVLPTEILFLPDLHGYLKLGRSFPVAKFVLKRKELKRRVEGFVDRKLNVEEVIVDEDLHGDADVSIDGKTEVEQTPDQMALKYRDGAIL</sequence>
<dbReference type="NCBIfam" id="TIGR02759">
    <property type="entry name" value="TraD_Ftype"/>
    <property type="match status" value="1"/>
</dbReference>
<dbReference type="InterPro" id="IPR027417">
    <property type="entry name" value="P-loop_NTPase"/>
</dbReference>
<evidence type="ECO:0000256" key="4">
    <source>
        <dbReference type="ARBA" id="ARBA00022989"/>
    </source>
</evidence>
<dbReference type="SUPFAM" id="SSF52540">
    <property type="entry name" value="P-loop containing nucleoside triphosphate hydrolases"/>
    <property type="match status" value="1"/>
</dbReference>
<dbReference type="InterPro" id="IPR014128">
    <property type="entry name" value="T4SS_TraD"/>
</dbReference>
<dbReference type="EMBL" id="CP157803">
    <property type="protein sequence ID" value="XBQ21619.1"/>
    <property type="molecule type" value="Genomic_DNA"/>
</dbReference>
<accession>A0AAU7MTD0</accession>
<reference evidence="8" key="1">
    <citation type="submission" date="2024-05" db="EMBL/GenBank/DDBJ databases">
        <title>Draft Genome Sequences of Flagellimonas sp. MMG031 and Marinobacter sp. MMG032 Isolated from the dinoflagellate Symbiodinium pilosum.</title>
        <authorList>
            <person name="Shikuma N.J."/>
            <person name="Farrell M.V."/>
        </authorList>
    </citation>
    <scope>NUCLEOTIDE SEQUENCE</scope>
    <source>
        <strain evidence="8">MMG032</strain>
        <plasmid evidence="8">unnaned</plasmid>
    </source>
</reference>
<evidence type="ECO:0000256" key="5">
    <source>
        <dbReference type="ARBA" id="ARBA00023136"/>
    </source>
</evidence>
<feature type="transmembrane region" description="Helical" evidence="6">
    <location>
        <begin position="114"/>
        <end position="137"/>
    </location>
</feature>
<gene>
    <name evidence="8" type="primary">traD</name>
    <name evidence="8" type="ORF">ABNF92_19625</name>
</gene>
<evidence type="ECO:0000256" key="1">
    <source>
        <dbReference type="ARBA" id="ARBA00004651"/>
    </source>
</evidence>
<dbReference type="KEGG" id="mamm:ABNF92_19625"/>
<dbReference type="InterPro" id="IPR019476">
    <property type="entry name" value="T4SS_TraD_DNA-bd"/>
</dbReference>
<dbReference type="Pfam" id="PF10412">
    <property type="entry name" value="TrwB_AAD_bind"/>
    <property type="match status" value="1"/>
</dbReference>
<keyword evidence="8" id="KW-0614">Plasmid</keyword>
<evidence type="ECO:0000259" key="7">
    <source>
        <dbReference type="Pfam" id="PF10412"/>
    </source>
</evidence>
<organism evidence="8">
    <name type="scientific">Marinobacter sp. MMG032</name>
    <dbReference type="NCBI Taxonomy" id="3158548"/>
    <lineage>
        <taxon>Bacteria</taxon>
        <taxon>Pseudomonadati</taxon>
        <taxon>Pseudomonadota</taxon>
        <taxon>Gammaproteobacteria</taxon>
        <taxon>Pseudomonadales</taxon>
        <taxon>Marinobacteraceae</taxon>
        <taxon>Marinobacter</taxon>
    </lineage>
</organism>
<keyword evidence="3 6" id="KW-0812">Transmembrane</keyword>
<proteinExistence type="predicted"/>
<dbReference type="InterPro" id="IPR051539">
    <property type="entry name" value="T4SS-coupling_protein"/>
</dbReference>
<dbReference type="RefSeq" id="WP_222534962.1">
    <property type="nucleotide sequence ID" value="NZ_CP157803.1"/>
</dbReference>
<feature type="transmembrane region" description="Helical" evidence="6">
    <location>
        <begin position="33"/>
        <end position="51"/>
    </location>
</feature>
<keyword evidence="4 6" id="KW-1133">Transmembrane helix</keyword>
<dbReference type="AlphaFoldDB" id="A0AAU7MTD0"/>
<evidence type="ECO:0000256" key="2">
    <source>
        <dbReference type="ARBA" id="ARBA00022475"/>
    </source>
</evidence>